<gene>
    <name evidence="2" type="ORF">J2X98_003774</name>
</gene>
<reference evidence="2 3" key="1">
    <citation type="submission" date="2023-07" db="EMBL/GenBank/DDBJ databases">
        <title>Sorghum-associated microbial communities from plants grown in Nebraska, USA.</title>
        <authorList>
            <person name="Schachtman D."/>
        </authorList>
    </citation>
    <scope>NUCLEOTIDE SEQUENCE [LARGE SCALE GENOMIC DNA]</scope>
    <source>
        <strain evidence="2 3">CC222</strain>
    </source>
</reference>
<evidence type="ECO:0000313" key="3">
    <source>
        <dbReference type="Proteomes" id="UP001226577"/>
    </source>
</evidence>
<feature type="transmembrane region" description="Helical" evidence="1">
    <location>
        <begin position="326"/>
        <end position="348"/>
    </location>
</feature>
<feature type="transmembrane region" description="Helical" evidence="1">
    <location>
        <begin position="62"/>
        <end position="85"/>
    </location>
</feature>
<evidence type="ECO:0000313" key="2">
    <source>
        <dbReference type="EMBL" id="MDP9890162.1"/>
    </source>
</evidence>
<keyword evidence="1" id="KW-1133">Transmembrane helix</keyword>
<feature type="transmembrane region" description="Helical" evidence="1">
    <location>
        <begin position="234"/>
        <end position="256"/>
    </location>
</feature>
<feature type="transmembrane region" description="Helical" evidence="1">
    <location>
        <begin position="6"/>
        <end position="27"/>
    </location>
</feature>
<sequence length="415" mass="42638">MRALNGDLALLVPTMILVVAIIALVIVNYRQLIARYPQGGGASAAVGEAFGDGWSFIPIGALVVDFVLTIAISVSAGSSAAIAYFPALAPWRLLLGLGLVVLVGAATWFGHLGRLVFAAMTVAFIIVSVIVLLSGLGATPQPVGTITGAPGHQPVLAVVLAFPVAMALATGVEAPSSAVAQLGQLDNDGRRRFGQVTLWLTLAIVGTITLGLSLEAAYLQVGIPPEDSTQIAELARLAAPGPVFAAFQLVTALLLLSAASSSFQAGPGLLKALARHTNHEGETVGILPAAVGHTNTHHTPYWGVVLFIVLAGAVTAAAGGNDQELVLFYAVSVFLSFLAGLVSMAFFARKDHQPGFLILNTAGALVVTFTLVANLSRGLPLVSLAAALAIAALLYRAWTKAGRPRGIRNAAAESE</sequence>
<accession>A0ABT9RY39</accession>
<feature type="transmembrane region" description="Helical" evidence="1">
    <location>
        <begin position="116"/>
        <end position="135"/>
    </location>
</feature>
<protein>
    <submittedName>
        <fullName evidence="2">Amino acid transporter</fullName>
    </submittedName>
</protein>
<feature type="transmembrane region" description="Helical" evidence="1">
    <location>
        <begin position="196"/>
        <end position="214"/>
    </location>
</feature>
<dbReference type="PANTHER" id="PTHR47704">
    <property type="entry name" value="POTASSIUM TRANSPORTER KIMA"/>
    <property type="match status" value="1"/>
</dbReference>
<feature type="transmembrane region" description="Helical" evidence="1">
    <location>
        <begin position="379"/>
        <end position="398"/>
    </location>
</feature>
<dbReference type="PANTHER" id="PTHR47704:SF1">
    <property type="entry name" value="POTASSIUM TRANSPORTER KIMA"/>
    <property type="match status" value="1"/>
</dbReference>
<dbReference type="EMBL" id="JAUSRE010000023">
    <property type="protein sequence ID" value="MDP9890162.1"/>
    <property type="molecule type" value="Genomic_DNA"/>
</dbReference>
<name>A0ABT9RY39_9MICC</name>
<keyword evidence="1" id="KW-0472">Membrane</keyword>
<proteinExistence type="predicted"/>
<keyword evidence="3" id="KW-1185">Reference proteome</keyword>
<feature type="transmembrane region" description="Helical" evidence="1">
    <location>
        <begin position="91"/>
        <end position="109"/>
    </location>
</feature>
<feature type="transmembrane region" description="Helical" evidence="1">
    <location>
        <begin position="355"/>
        <end position="373"/>
    </location>
</feature>
<dbReference type="Gene3D" id="1.20.1740.10">
    <property type="entry name" value="Amino acid/polyamine transporter I"/>
    <property type="match status" value="1"/>
</dbReference>
<evidence type="ECO:0000256" key="1">
    <source>
        <dbReference type="SAM" id="Phobius"/>
    </source>
</evidence>
<dbReference type="PIRSF" id="PIRSF006060">
    <property type="entry name" value="AA_transporter"/>
    <property type="match status" value="1"/>
</dbReference>
<organism evidence="2 3">
    <name type="scientific">Pseudarthrobacter enclensis</name>
    <dbReference type="NCBI Taxonomy" id="993070"/>
    <lineage>
        <taxon>Bacteria</taxon>
        <taxon>Bacillati</taxon>
        <taxon>Actinomycetota</taxon>
        <taxon>Actinomycetes</taxon>
        <taxon>Micrococcales</taxon>
        <taxon>Micrococcaceae</taxon>
        <taxon>Pseudarthrobacter</taxon>
    </lineage>
</organism>
<keyword evidence="1" id="KW-0812">Transmembrane</keyword>
<comment type="caution">
    <text evidence="2">The sequence shown here is derived from an EMBL/GenBank/DDBJ whole genome shotgun (WGS) entry which is preliminary data.</text>
</comment>
<feature type="transmembrane region" description="Helical" evidence="1">
    <location>
        <begin position="155"/>
        <end position="175"/>
    </location>
</feature>
<dbReference type="Proteomes" id="UP001226577">
    <property type="component" value="Unassembled WGS sequence"/>
</dbReference>
<feature type="transmembrane region" description="Helical" evidence="1">
    <location>
        <begin position="301"/>
        <end position="320"/>
    </location>
</feature>
<dbReference type="InterPro" id="IPR053153">
    <property type="entry name" value="APC_K+_Transporter"/>
</dbReference>